<dbReference type="NCBIfam" id="TIGR04219">
    <property type="entry name" value="OMP_w_GlyGly"/>
    <property type="match status" value="1"/>
</dbReference>
<dbReference type="InterPro" id="IPR026387">
    <property type="entry name" value="OMP_w_GlyGly"/>
</dbReference>
<sequence>MIDTGKKLLLGCVIFLISQSAIADDFYRGEVGLDYWWASTKISDVRYDEDKTPFLTLVLETELPYAPHFKFRYSEIDSQHTSFDKYDFIFYYDVMDHESLALDLGINASNYKNSRYTYSEENVAFNMTTWSFYANGAITIPNTNLDIIGQFDFYNSGNKKTADFIAGFEYTLDLQTVDVALRTGYRVMDYTFNEDKENEATVFIDGWFVGMSVIL</sequence>
<reference evidence="2 3" key="1">
    <citation type="submission" date="2023-01" db="EMBL/GenBank/DDBJ databases">
        <title>Vibrio sp. KJ40-1 sp.nov, isolated from marine algae.</title>
        <authorList>
            <person name="Butt M."/>
            <person name="Kim J.M.J."/>
            <person name="Jeon C.O.C."/>
        </authorList>
    </citation>
    <scope>NUCLEOTIDE SEQUENCE [LARGE SCALE GENOMIC DNA]</scope>
    <source>
        <strain evidence="2 3">KJ40-1</strain>
    </source>
</reference>
<comment type="caution">
    <text evidence="2">The sequence shown here is derived from an EMBL/GenBank/DDBJ whole genome shotgun (WGS) entry which is preliminary data.</text>
</comment>
<gene>
    <name evidence="2" type="ORF">PGX00_03705</name>
</gene>
<organism evidence="2 3">
    <name type="scientific">Vibrio algarum</name>
    <dbReference type="NCBI Taxonomy" id="3020714"/>
    <lineage>
        <taxon>Bacteria</taxon>
        <taxon>Pseudomonadati</taxon>
        <taxon>Pseudomonadota</taxon>
        <taxon>Gammaproteobacteria</taxon>
        <taxon>Vibrionales</taxon>
        <taxon>Vibrionaceae</taxon>
        <taxon>Vibrio</taxon>
    </lineage>
</organism>
<evidence type="ECO:0000313" key="3">
    <source>
        <dbReference type="Proteomes" id="UP001210678"/>
    </source>
</evidence>
<evidence type="ECO:0000256" key="1">
    <source>
        <dbReference type="SAM" id="SignalP"/>
    </source>
</evidence>
<feature type="chain" id="PRO_5046980294" evidence="1">
    <location>
        <begin position="24"/>
        <end position="215"/>
    </location>
</feature>
<keyword evidence="1" id="KW-0732">Signal</keyword>
<feature type="signal peptide" evidence="1">
    <location>
        <begin position="1"/>
        <end position="23"/>
    </location>
</feature>
<name>A0ABT4YMS1_9VIBR</name>
<protein>
    <submittedName>
        <fullName evidence="2">TIGR04219 family outer membrane beta-barrel protein</fullName>
    </submittedName>
</protein>
<proteinExistence type="predicted"/>
<accession>A0ABT4YMS1</accession>
<dbReference type="RefSeq" id="WP_272132997.1">
    <property type="nucleotide sequence ID" value="NZ_JAQLOI010000001.1"/>
</dbReference>
<dbReference type="Proteomes" id="UP001210678">
    <property type="component" value="Unassembled WGS sequence"/>
</dbReference>
<keyword evidence="3" id="KW-1185">Reference proteome</keyword>
<dbReference type="EMBL" id="JAQLOI010000001">
    <property type="protein sequence ID" value="MDB1122847.1"/>
    <property type="molecule type" value="Genomic_DNA"/>
</dbReference>
<evidence type="ECO:0000313" key="2">
    <source>
        <dbReference type="EMBL" id="MDB1122847.1"/>
    </source>
</evidence>